<dbReference type="SUPFAM" id="SSF56112">
    <property type="entry name" value="Protein kinase-like (PK-like)"/>
    <property type="match status" value="1"/>
</dbReference>
<comment type="caution">
    <text evidence="2">The sequence shown here is derived from an EMBL/GenBank/DDBJ whole genome shotgun (WGS) entry which is preliminary data.</text>
</comment>
<name>A0A8I1AD33_THEIN</name>
<dbReference type="GO" id="GO:0005524">
    <property type="term" value="F:ATP binding"/>
    <property type="evidence" value="ECO:0007669"/>
    <property type="project" value="InterPro"/>
</dbReference>
<dbReference type="PROSITE" id="PS50011">
    <property type="entry name" value="PROTEIN_KINASE_DOM"/>
    <property type="match status" value="1"/>
</dbReference>
<organism evidence="2 3">
    <name type="scientific">Thermoactinomyces intermedius</name>
    <dbReference type="NCBI Taxonomy" id="2024"/>
    <lineage>
        <taxon>Bacteria</taxon>
        <taxon>Bacillati</taxon>
        <taxon>Bacillota</taxon>
        <taxon>Bacilli</taxon>
        <taxon>Bacillales</taxon>
        <taxon>Thermoactinomycetaceae</taxon>
        <taxon>Thermoactinomyces</taxon>
    </lineage>
</organism>
<dbReference type="InterPro" id="IPR000719">
    <property type="entry name" value="Prot_kinase_dom"/>
</dbReference>
<evidence type="ECO:0000313" key="3">
    <source>
        <dbReference type="Proteomes" id="UP000633619"/>
    </source>
</evidence>
<dbReference type="Proteomes" id="UP000633619">
    <property type="component" value="Unassembled WGS sequence"/>
</dbReference>
<proteinExistence type="predicted"/>
<dbReference type="AlphaFoldDB" id="A0A8I1AD33"/>
<dbReference type="Gene3D" id="1.10.510.10">
    <property type="entry name" value="Transferase(Phosphotransferase) domain 1"/>
    <property type="match status" value="1"/>
</dbReference>
<dbReference type="InterPro" id="IPR011009">
    <property type="entry name" value="Kinase-like_dom_sf"/>
</dbReference>
<sequence>MRKVQEGEWIQERYRVLKGFPFVIGTLYYTEYHCGQDEVHTRFVHALDLHLVNADFDPKSLLHRDEHVFFPIREVFADETKGLLFQVFRRLEGTLLAHYLGTHAPLSLKETVNLGRKVIQHLLRLYEIGQFTLVHPQNMVLTSGRSLRFLYGGNKGELPKGFAGSVSGNTSADRIYDTYTVGALLYQMLTGKNPTAQGLTIPSVSQYRRDCPAELDEFVQRSISFDIHKRPHIEEIADFLDWMAERLEKRLEEKNE</sequence>
<evidence type="ECO:0000259" key="1">
    <source>
        <dbReference type="PROSITE" id="PS50011"/>
    </source>
</evidence>
<feature type="domain" description="Protein kinase" evidence="1">
    <location>
        <begin position="1"/>
        <end position="243"/>
    </location>
</feature>
<protein>
    <recommendedName>
        <fullName evidence="1">Protein kinase domain-containing protein</fullName>
    </recommendedName>
</protein>
<accession>A0A8I1AD33</accession>
<gene>
    <name evidence="2" type="ORF">I8U20_09750</name>
</gene>
<dbReference type="GO" id="GO:0004672">
    <property type="term" value="F:protein kinase activity"/>
    <property type="evidence" value="ECO:0007669"/>
    <property type="project" value="InterPro"/>
</dbReference>
<dbReference type="EMBL" id="JAECVW010000005">
    <property type="protein sequence ID" value="MBH8595612.1"/>
    <property type="molecule type" value="Genomic_DNA"/>
</dbReference>
<evidence type="ECO:0000313" key="2">
    <source>
        <dbReference type="EMBL" id="MBH8595612.1"/>
    </source>
</evidence>
<reference evidence="2 3" key="1">
    <citation type="submission" date="2020-12" db="EMBL/GenBank/DDBJ databases">
        <title>WGS of Thermoactinomyces spp.</title>
        <authorList>
            <person name="Cheng K."/>
        </authorList>
    </citation>
    <scope>NUCLEOTIDE SEQUENCE [LARGE SCALE GENOMIC DNA]</scope>
    <source>
        <strain evidence="3">CICC 10671\DSM 43846</strain>
    </source>
</reference>
<keyword evidence="3" id="KW-1185">Reference proteome</keyword>
<dbReference type="RefSeq" id="WP_181732379.1">
    <property type="nucleotide sequence ID" value="NZ_JACEIR010000007.1"/>
</dbReference>